<evidence type="ECO:0000256" key="3">
    <source>
        <dbReference type="ARBA" id="ARBA00022692"/>
    </source>
</evidence>
<dbReference type="PANTHER" id="PTHR32089:SF119">
    <property type="entry name" value="METHYL-ACCEPTING CHEMOTAXIS PROTEIN CTPL"/>
    <property type="match status" value="1"/>
</dbReference>
<dbReference type="InterPro" id="IPR004090">
    <property type="entry name" value="Chemotax_Me-accpt_rcpt"/>
</dbReference>
<evidence type="ECO:0000256" key="8">
    <source>
        <dbReference type="PROSITE-ProRule" id="PRU00284"/>
    </source>
</evidence>
<dbReference type="PANTHER" id="PTHR32089">
    <property type="entry name" value="METHYL-ACCEPTING CHEMOTAXIS PROTEIN MCPB"/>
    <property type="match status" value="1"/>
</dbReference>
<organism evidence="11 12">
    <name type="scientific">Parvibium lacunae</name>
    <dbReference type="NCBI Taxonomy" id="1888893"/>
    <lineage>
        <taxon>Bacteria</taxon>
        <taxon>Pseudomonadati</taxon>
        <taxon>Pseudomonadota</taxon>
        <taxon>Betaproteobacteria</taxon>
        <taxon>Burkholderiales</taxon>
        <taxon>Alcaligenaceae</taxon>
        <taxon>Parvibium</taxon>
    </lineage>
</organism>
<keyword evidence="3 9" id="KW-0812">Transmembrane</keyword>
<reference evidence="11 12" key="1">
    <citation type="journal article" date="2018" name="Int. J. Syst. Evol. Microbiol.">
        <title>Parvibium lacunae gen. nov., sp. nov., a new member of the family Alcaligenaceae isolated from a freshwater pond.</title>
        <authorList>
            <person name="Chen W.M."/>
            <person name="Xie P.B."/>
            <person name="Hsu M.Y."/>
            <person name="Sheu S.Y."/>
        </authorList>
    </citation>
    <scope>NUCLEOTIDE SEQUENCE [LARGE SCALE GENOMIC DNA]</scope>
    <source>
        <strain evidence="11 12">KMB9</strain>
    </source>
</reference>
<dbReference type="GO" id="GO:0005886">
    <property type="term" value="C:plasma membrane"/>
    <property type="evidence" value="ECO:0007669"/>
    <property type="project" value="UniProtKB-SubCell"/>
</dbReference>
<dbReference type="GO" id="GO:0007165">
    <property type="term" value="P:signal transduction"/>
    <property type="evidence" value="ECO:0007669"/>
    <property type="project" value="UniProtKB-KW"/>
</dbReference>
<dbReference type="SMART" id="SM01049">
    <property type="entry name" value="Cache_2"/>
    <property type="match status" value="1"/>
</dbReference>
<proteinExistence type="inferred from homology"/>
<evidence type="ECO:0000256" key="7">
    <source>
        <dbReference type="ARBA" id="ARBA00029447"/>
    </source>
</evidence>
<dbReference type="InterPro" id="IPR033480">
    <property type="entry name" value="sCache_2"/>
</dbReference>
<evidence type="ECO:0000256" key="1">
    <source>
        <dbReference type="ARBA" id="ARBA00004651"/>
    </source>
</evidence>
<dbReference type="InterPro" id="IPR004089">
    <property type="entry name" value="MCPsignal_dom"/>
</dbReference>
<dbReference type="GO" id="GO:0006935">
    <property type="term" value="P:chemotaxis"/>
    <property type="evidence" value="ECO:0007669"/>
    <property type="project" value="InterPro"/>
</dbReference>
<dbReference type="PRINTS" id="PR00260">
    <property type="entry name" value="CHEMTRNSDUCR"/>
</dbReference>
<protein>
    <submittedName>
        <fullName evidence="11">Methyl-accepting chemotaxis protein</fullName>
    </submittedName>
</protein>
<keyword evidence="2" id="KW-1003">Cell membrane</keyword>
<dbReference type="Proteomes" id="UP000252357">
    <property type="component" value="Unassembled WGS sequence"/>
</dbReference>
<evidence type="ECO:0000259" key="10">
    <source>
        <dbReference type="PROSITE" id="PS50111"/>
    </source>
</evidence>
<evidence type="ECO:0000256" key="2">
    <source>
        <dbReference type="ARBA" id="ARBA00022475"/>
    </source>
</evidence>
<evidence type="ECO:0000313" key="12">
    <source>
        <dbReference type="Proteomes" id="UP000252357"/>
    </source>
</evidence>
<dbReference type="SMART" id="SM00283">
    <property type="entry name" value="MA"/>
    <property type="match status" value="1"/>
</dbReference>
<evidence type="ECO:0000256" key="5">
    <source>
        <dbReference type="ARBA" id="ARBA00023136"/>
    </source>
</evidence>
<sequence length="550" mass="60117">MLGRIAIMFNQLKVRTQLTAILVVAVLGMIALQFSMLFAMRDRLLEDHKKMVRGAVDIAVSTASHFYKLEKEGKLDRAQAQEQAKQVLRHIRYAGTEYFYIYNQQGINLMHAIRPDFEGQDKNDMKDPKGRPIVKLLLDAAVPNSPQKGFSEIEFPRPGDPVPVPKLLYTALYADWGWVIGSGIYLDDIKRIFVEELIRAIFMTVLATLVVGGIAMFILKNLVNQIGGEPQEAQQVMQELAAGNLSVSVRSEAPYSILSTLGKTIGTLRETMTHIRQHAEQVASESQAILSDARTVAAATQSQTGASQHMASSIQELASSISQVSELALETESNSISAAHLAGEGEKIAADGATEMRKLADVARVATQRMDALVVQTNKVEKIANVIKDIAAQTNLLALNAAIEAARAGEQGRGFAVVADEVRSLAERTAEATVQITKMIQQVQTESADAVQVVSQVMPQVDQAVKLVSDVADKLRLIRQGATSTVERTRSVAEATREQSNTSQNVSHQVEEMSQMIENTNQAMQRTSAAVSRLDTLAADLRQEVAHFKT</sequence>
<keyword evidence="4 9" id="KW-1133">Transmembrane helix</keyword>
<evidence type="ECO:0000256" key="4">
    <source>
        <dbReference type="ARBA" id="ARBA00022989"/>
    </source>
</evidence>
<keyword evidence="12" id="KW-1185">Reference proteome</keyword>
<dbReference type="Pfam" id="PF17200">
    <property type="entry name" value="sCache_2"/>
    <property type="match status" value="1"/>
</dbReference>
<dbReference type="GO" id="GO:0004888">
    <property type="term" value="F:transmembrane signaling receptor activity"/>
    <property type="evidence" value="ECO:0007669"/>
    <property type="project" value="InterPro"/>
</dbReference>
<dbReference type="PROSITE" id="PS50111">
    <property type="entry name" value="CHEMOTAXIS_TRANSDUC_2"/>
    <property type="match status" value="1"/>
</dbReference>
<evidence type="ECO:0000256" key="9">
    <source>
        <dbReference type="SAM" id="Phobius"/>
    </source>
</evidence>
<dbReference type="Gene3D" id="1.10.287.950">
    <property type="entry name" value="Methyl-accepting chemotaxis protein"/>
    <property type="match status" value="1"/>
</dbReference>
<comment type="caution">
    <text evidence="11">The sequence shown here is derived from an EMBL/GenBank/DDBJ whole genome shotgun (WGS) entry which is preliminary data.</text>
</comment>
<dbReference type="Gene3D" id="3.30.450.20">
    <property type="entry name" value="PAS domain"/>
    <property type="match status" value="1"/>
</dbReference>
<keyword evidence="6 8" id="KW-0807">Transducer</keyword>
<dbReference type="EMBL" id="QPGB01000005">
    <property type="protein sequence ID" value="RCS56755.1"/>
    <property type="molecule type" value="Genomic_DNA"/>
</dbReference>
<dbReference type="FunFam" id="1.10.287.950:FF:000001">
    <property type="entry name" value="Methyl-accepting chemotaxis sensory transducer"/>
    <property type="match status" value="1"/>
</dbReference>
<evidence type="ECO:0000256" key="6">
    <source>
        <dbReference type="ARBA" id="ARBA00023224"/>
    </source>
</evidence>
<feature type="domain" description="Methyl-accepting transducer" evidence="10">
    <location>
        <begin position="278"/>
        <end position="514"/>
    </location>
</feature>
<evidence type="ECO:0000313" key="11">
    <source>
        <dbReference type="EMBL" id="RCS56755.1"/>
    </source>
</evidence>
<comment type="subcellular location">
    <subcellularLocation>
        <location evidence="1">Cell membrane</location>
        <topology evidence="1">Multi-pass membrane protein</topology>
    </subcellularLocation>
</comment>
<dbReference type="CDD" id="cd11386">
    <property type="entry name" value="MCP_signal"/>
    <property type="match status" value="1"/>
</dbReference>
<comment type="similarity">
    <text evidence="7">Belongs to the methyl-accepting chemotaxis (MCP) protein family.</text>
</comment>
<dbReference type="SUPFAM" id="SSF58104">
    <property type="entry name" value="Methyl-accepting chemotaxis protein (MCP) signaling domain"/>
    <property type="match status" value="1"/>
</dbReference>
<feature type="transmembrane region" description="Helical" evidence="9">
    <location>
        <begin position="20"/>
        <end position="40"/>
    </location>
</feature>
<gene>
    <name evidence="11" type="ORF">DU000_10410</name>
</gene>
<dbReference type="AlphaFoldDB" id="A0A368KZM0"/>
<name>A0A368KZM0_9BURK</name>
<accession>A0A368KZM0</accession>
<keyword evidence="5 9" id="KW-0472">Membrane</keyword>
<feature type="transmembrane region" description="Helical" evidence="9">
    <location>
        <begin position="200"/>
        <end position="219"/>
    </location>
</feature>
<dbReference type="Pfam" id="PF00015">
    <property type="entry name" value="MCPsignal"/>
    <property type="match status" value="1"/>
</dbReference>